<evidence type="ECO:0000256" key="1">
    <source>
        <dbReference type="SAM" id="MobiDB-lite"/>
    </source>
</evidence>
<comment type="caution">
    <text evidence="2">The sequence shown here is derived from an EMBL/GenBank/DDBJ whole genome shotgun (WGS) entry which is preliminary data.</text>
</comment>
<dbReference type="EMBL" id="JAODUP010000058">
    <property type="protein sequence ID" value="KAK2164842.1"/>
    <property type="molecule type" value="Genomic_DNA"/>
</dbReference>
<name>A0AAD9NC47_9ANNE</name>
<evidence type="ECO:0000313" key="2">
    <source>
        <dbReference type="EMBL" id="KAK2164842.1"/>
    </source>
</evidence>
<evidence type="ECO:0000313" key="3">
    <source>
        <dbReference type="Proteomes" id="UP001208570"/>
    </source>
</evidence>
<feature type="non-terminal residue" evidence="2">
    <location>
        <position position="1"/>
    </location>
</feature>
<reference evidence="2" key="1">
    <citation type="journal article" date="2023" name="Mol. Biol. Evol.">
        <title>Third-Generation Sequencing Reveals the Adaptive Role of the Epigenome in Three Deep-Sea Polychaetes.</title>
        <authorList>
            <person name="Perez M."/>
            <person name="Aroh O."/>
            <person name="Sun Y."/>
            <person name="Lan Y."/>
            <person name="Juniper S.K."/>
            <person name="Young C.R."/>
            <person name="Angers B."/>
            <person name="Qian P.Y."/>
        </authorList>
    </citation>
    <scope>NUCLEOTIDE SEQUENCE</scope>
    <source>
        <strain evidence="2">P08H-3</strain>
    </source>
</reference>
<keyword evidence="3" id="KW-1185">Reference proteome</keyword>
<proteinExistence type="predicted"/>
<dbReference type="Proteomes" id="UP001208570">
    <property type="component" value="Unassembled WGS sequence"/>
</dbReference>
<organism evidence="2 3">
    <name type="scientific">Paralvinella palmiformis</name>
    <dbReference type="NCBI Taxonomy" id="53620"/>
    <lineage>
        <taxon>Eukaryota</taxon>
        <taxon>Metazoa</taxon>
        <taxon>Spiralia</taxon>
        <taxon>Lophotrochozoa</taxon>
        <taxon>Annelida</taxon>
        <taxon>Polychaeta</taxon>
        <taxon>Sedentaria</taxon>
        <taxon>Canalipalpata</taxon>
        <taxon>Terebellida</taxon>
        <taxon>Terebelliformia</taxon>
        <taxon>Alvinellidae</taxon>
        <taxon>Paralvinella</taxon>
    </lineage>
</organism>
<gene>
    <name evidence="2" type="ORF">LSH36_58g14047</name>
</gene>
<protein>
    <submittedName>
        <fullName evidence="2">Uncharacterized protein</fullName>
    </submittedName>
</protein>
<dbReference type="AlphaFoldDB" id="A0AAD9NC47"/>
<feature type="region of interest" description="Disordered" evidence="1">
    <location>
        <begin position="1"/>
        <end position="20"/>
    </location>
</feature>
<feature type="compositionally biased region" description="Basic and acidic residues" evidence="1">
    <location>
        <begin position="1"/>
        <end position="11"/>
    </location>
</feature>
<sequence>FQRNATKDSRQKPPPATGLTRTAFAADAALDQWGQVKRGRATRDPERHEVTCLRGRQRSAIGQFRWESRTLENLRRFLNEISGFMAKTRIIIY</sequence>
<accession>A0AAD9NC47</accession>